<keyword evidence="1" id="KW-0812">Transmembrane</keyword>
<gene>
    <name evidence="2" type="ORF">J8C05_00925</name>
</gene>
<evidence type="ECO:0000256" key="1">
    <source>
        <dbReference type="SAM" id="Phobius"/>
    </source>
</evidence>
<feature type="transmembrane region" description="Helical" evidence="1">
    <location>
        <begin position="12"/>
        <end position="35"/>
    </location>
</feature>
<name>A0ABX8B1U9_9BACT</name>
<keyword evidence="1" id="KW-0472">Membrane</keyword>
<reference evidence="2 3" key="1">
    <citation type="submission" date="2021-03" db="EMBL/GenBank/DDBJ databases">
        <title>Genomic and phenotypic characterization of Chloracidobacterium isolates provides evidence for multiple species.</title>
        <authorList>
            <person name="Saini M.K."/>
            <person name="Costas A.M.G."/>
            <person name="Tank M."/>
            <person name="Bryant D.A."/>
        </authorList>
    </citation>
    <scope>NUCLEOTIDE SEQUENCE [LARGE SCALE GENOMIC DNA]</scope>
    <source>
        <strain evidence="2 3">N</strain>
    </source>
</reference>
<organism evidence="2 3">
    <name type="scientific">Chloracidobacterium sp. N</name>
    <dbReference type="NCBI Taxonomy" id="2821540"/>
    <lineage>
        <taxon>Bacteria</taxon>
        <taxon>Pseudomonadati</taxon>
        <taxon>Acidobacteriota</taxon>
        <taxon>Terriglobia</taxon>
        <taxon>Terriglobales</taxon>
        <taxon>Acidobacteriaceae</taxon>
        <taxon>Chloracidobacterium</taxon>
        <taxon>Chloracidobacterium aggregatum</taxon>
    </lineage>
</organism>
<dbReference type="RefSeq" id="WP_211422378.1">
    <property type="nucleotide sequence ID" value="NZ_CP072642.1"/>
</dbReference>
<evidence type="ECO:0008006" key="4">
    <source>
        <dbReference type="Google" id="ProtNLM"/>
    </source>
</evidence>
<accession>A0ABX8B1U9</accession>
<keyword evidence="3" id="KW-1185">Reference proteome</keyword>
<protein>
    <recommendedName>
        <fullName evidence="4">Sigma E regulatory protein, MucB/RseB</fullName>
    </recommendedName>
</protein>
<evidence type="ECO:0000313" key="2">
    <source>
        <dbReference type="EMBL" id="QUV94057.1"/>
    </source>
</evidence>
<proteinExistence type="predicted"/>
<evidence type="ECO:0000313" key="3">
    <source>
        <dbReference type="Proteomes" id="UP000677668"/>
    </source>
</evidence>
<sequence length="308" mass="33649">MSEGVFSVRRPVWWAAAVGGVFVSAALFSPTVRAVGQSFLDAFRLPRVVAIGLDDQQMTALRERLNRVQSKFDLPALVAENVEVAEPKVRSARVNSAREAGQVAGMAIRTPAWLPEGVTMQDMRATSSGGGARFKVDVGFANQVLDFLELRDALLPASLDGQTIAFRLGGRVETSFARGDEHRFALVQARLPEVSLPEGTSLTPFGYAYLRMLGMDAEAAHRVAATTDWRSTFVLPIPARFHDLQQVIVRGQPGFLLTPHAVEEAPRRNRRWQPARATTLAWTEGDQVFVLSGNLTEQEALTIAGALQ</sequence>
<dbReference type="Proteomes" id="UP000677668">
    <property type="component" value="Chromosome 1"/>
</dbReference>
<keyword evidence="1" id="KW-1133">Transmembrane helix</keyword>
<dbReference type="EMBL" id="CP072642">
    <property type="protein sequence ID" value="QUV94057.1"/>
    <property type="molecule type" value="Genomic_DNA"/>
</dbReference>